<name>A0ABM4BYK5_HYDVU</name>
<proteinExistence type="predicted"/>
<accession>A0ABM4BYK5</accession>
<organism evidence="1 2">
    <name type="scientific">Hydra vulgaris</name>
    <name type="common">Hydra</name>
    <name type="synonym">Hydra attenuata</name>
    <dbReference type="NCBI Taxonomy" id="6087"/>
    <lineage>
        <taxon>Eukaryota</taxon>
        <taxon>Metazoa</taxon>
        <taxon>Cnidaria</taxon>
        <taxon>Hydrozoa</taxon>
        <taxon>Hydroidolina</taxon>
        <taxon>Anthoathecata</taxon>
        <taxon>Aplanulata</taxon>
        <taxon>Hydridae</taxon>
        <taxon>Hydra</taxon>
    </lineage>
</organism>
<dbReference type="GeneID" id="101234658"/>
<dbReference type="RefSeq" id="XP_065654324.1">
    <property type="nucleotide sequence ID" value="XM_065798252.1"/>
</dbReference>
<gene>
    <name evidence="2" type="primary">LOC101234658</name>
</gene>
<dbReference type="Proteomes" id="UP001652625">
    <property type="component" value="Chromosome 05"/>
</dbReference>
<keyword evidence="1" id="KW-1185">Reference proteome</keyword>
<protein>
    <submittedName>
        <fullName evidence="2">Uncharacterized protein LOC101234658 isoform X3</fullName>
    </submittedName>
</protein>
<evidence type="ECO:0000313" key="1">
    <source>
        <dbReference type="Proteomes" id="UP001652625"/>
    </source>
</evidence>
<reference evidence="2" key="1">
    <citation type="submission" date="2025-08" db="UniProtKB">
        <authorList>
            <consortium name="RefSeq"/>
        </authorList>
    </citation>
    <scope>IDENTIFICATION</scope>
</reference>
<evidence type="ECO:0000313" key="2">
    <source>
        <dbReference type="RefSeq" id="XP_065654324.1"/>
    </source>
</evidence>
<sequence length="530" mass="61621">MNTLYLKQSRDNLHCGIFFGIILLFEGYRSVRGCLWKENLMPDNVGNITSVSSSNQNECCQYCLDSFNDTLAAFFKDSVCTCLKISHKTVPYNGSNYTYITRDPIRLNQSEYECGRRGFFNLLTLYFVVSEYEMFFVKFVNMDLNLNLSTSVLMLTSDRNQIIADYTTVGFRNQATYHYSVNFFRNLTCKFLVGYVNKTTQFAITHSRVAYSPTRLIVYLIPFNVVSNVKNSEAASFVYDSYAYIEIDKNVITSVTSVRNDNFASTADSENITLIIYFNEKLMKYKEHSFSASGMVFNLTAQWFLETNKFKFVIPKLRIGVYCEIKAFFYTLMKDQQKFESLYHELSAISYRNGTPVQILTRYNKKYSDIVVQKRVRNHKFVGDKVSLLQLNNVLLLCEWAIDRTRNYCGILSLENITTFTRLSAVFVEPICFDNITETIYFEDKYGNILSYNNFNKIPIWLTDTKEKVLQLPSLILPFTAIKDENFFCCYILVGKYNGLPYYTSSNAFIIRNSRIFYWAAPVMKIPTNF</sequence>